<evidence type="ECO:0000256" key="1">
    <source>
        <dbReference type="SAM" id="Phobius"/>
    </source>
</evidence>
<keyword evidence="1" id="KW-1133">Transmembrane helix</keyword>
<reference evidence="2 3" key="1">
    <citation type="submission" date="2023-11" db="EMBL/GenBank/DDBJ databases">
        <title>Gilvimarinus fulvus sp. nov., isolated from the surface of Kelp.</title>
        <authorList>
            <person name="Sun Y.Y."/>
            <person name="Gong Y."/>
            <person name="Du Z.J."/>
        </authorList>
    </citation>
    <scope>NUCLEOTIDE SEQUENCE [LARGE SCALE GENOMIC DNA]</scope>
    <source>
        <strain evidence="2 3">SDUM040013</strain>
    </source>
</reference>
<comment type="caution">
    <text evidence="2">The sequence shown here is derived from an EMBL/GenBank/DDBJ whole genome shotgun (WGS) entry which is preliminary data.</text>
</comment>
<dbReference type="InterPro" id="IPR027417">
    <property type="entry name" value="P-loop_NTPase"/>
</dbReference>
<name>A0ABU4RZA7_9GAMM</name>
<feature type="transmembrane region" description="Helical" evidence="1">
    <location>
        <begin position="156"/>
        <end position="176"/>
    </location>
</feature>
<dbReference type="SUPFAM" id="SSF52540">
    <property type="entry name" value="P-loop containing nucleoside triphosphate hydrolases"/>
    <property type="match status" value="1"/>
</dbReference>
<proteinExistence type="predicted"/>
<evidence type="ECO:0000313" key="2">
    <source>
        <dbReference type="EMBL" id="MDX6849491.1"/>
    </source>
</evidence>
<organism evidence="2 3">
    <name type="scientific">Gilvimarinus gilvus</name>
    <dbReference type="NCBI Taxonomy" id="3058038"/>
    <lineage>
        <taxon>Bacteria</taxon>
        <taxon>Pseudomonadati</taxon>
        <taxon>Pseudomonadota</taxon>
        <taxon>Gammaproteobacteria</taxon>
        <taxon>Cellvibrionales</taxon>
        <taxon>Cellvibrionaceae</taxon>
        <taxon>Gilvimarinus</taxon>
    </lineage>
</organism>
<dbReference type="EMBL" id="JAXAFO010000012">
    <property type="protein sequence ID" value="MDX6849491.1"/>
    <property type="molecule type" value="Genomic_DNA"/>
</dbReference>
<dbReference type="RefSeq" id="WP_302722812.1">
    <property type="nucleotide sequence ID" value="NZ_JAULRU010000570.1"/>
</dbReference>
<keyword evidence="1" id="KW-0472">Membrane</keyword>
<evidence type="ECO:0008006" key="4">
    <source>
        <dbReference type="Google" id="ProtNLM"/>
    </source>
</evidence>
<protein>
    <recommendedName>
        <fullName evidence="4">ATP-binding protein</fullName>
    </recommendedName>
</protein>
<keyword evidence="1" id="KW-0812">Transmembrane</keyword>
<evidence type="ECO:0000313" key="3">
    <source>
        <dbReference type="Proteomes" id="UP001273505"/>
    </source>
</evidence>
<gene>
    <name evidence="2" type="ORF">SCD92_08975</name>
</gene>
<sequence length="1426" mass="162257">MKRIKGVIVLVNKFIKKVAHDRFKAKVEPEAVYSRRFRLEESFQKIRESSCDVSPLLFITGLRGVGKSTFLKACVRDTLSKLSLGRYVYIEFDGSNEHCWKKQDVLCAMAGVEKCAISSDEGALRVECGSKWKRNKDNHLVRECNRGVFGRWLRRAAISALSSVLVLISLVAAVRITRIFLDWSISGLIQYIPEKYSNSKALVDFLEANFYDYDAILSGSFQGWSELEALGFLWFNLIKHAVFIASIVFGVLIYIEKTTSSWVGFSGEDSKLDRVILEKFFNIVASKKYKPWIIINLGDVGVGYPMSNYEKRSGLRSFLSTLAFVVNSKYSSKIKLVFMSKSYPLIEEISGDQVLESGVNFLRVDLLDRLDTAAYIGDWLSRKALGDGHLVEAGFIDDPISQVDDFELLEALRGYYPEQLEWILERNFPKSYEDSGNFQVHKFLKDVSLAKVSGFKHYLDTEYSDDIVKFIYISTLFPEYYFSRINRNREFVFSSVVDSEWRDLFADVNVMSEDVAGGIQSSVRYALGRIDGKAMYSSVSIVEYLKKDFSDVFYFDGFERQYIFKLNGGNRWSSLGFILFSCGILCGVQAETSSSLGSDYLRVCEDGVFSLEEWIVVVQIVANGISEFKGTSDFDVTVVKVVEVILSGVCSKKNFQSYADVLEVGGQKYLDNLCEILHYAFSGERTSRMVGESRAAALSISVLLGGAANQAIRQYYSSCGDVVLGVFSVVQDFVCGVYQGKESNVDGDGENHADNGKVAAFSAIDGRERHYRQLLNLYEARYEVDDRIDLRRRFEEECYLFTKEGVPEGLNRDNDLEVYGYFSLLRKCANSLASNIFKGYSRSGELDDVELFAVYEKSKRFIVLYRDVVELAVTEAAESERATLYKMLYFVGAALWSGQVLETSLGDEVYRRHKIFMADISSSVFSFSQEAQVLQDLRSPILGHFKEDNLKRLQSVEFLPILDLVLTKEDFFREVDALDFDESLLGMFDRFFDQGNYSRFLFEEEGLSSRLQMMRSEGVLDSDISRLADYVCSAFCYICGERKEESGREGANGIALFCRKYYYKLYAIYHDCLNDIPIAKHRLNVQAFIFSVGGYCFSKEEKETIFRQWADSFFAMYSTYCLGSADARVAPREKGWLSEELVSRFVGSNNFSLSYMVDTIFDVIESFPLVGDSVGSYFVGHCLRYGPKGIELEAKGLDGAVFISEMLQPSRVYNKYSGSRAHSFSKEAVLSEYAERTMDYENSFSLYQDEISGTRLLFVRIKDVDGSINASARGLEYIARALQVFMPYGAPGVDERRKMFWEGKVWSGASNSACAISLPRQLKSVYLSCGGIYTQIVKELLCLHRIVISSSYPKPEDREKEIRSFVNDWFSDLEVFIDTEDGVVHITNHFSANLDCRKMRTFLSIFRKVYDEKIVLDYFDEESLNW</sequence>
<dbReference type="Proteomes" id="UP001273505">
    <property type="component" value="Unassembled WGS sequence"/>
</dbReference>
<keyword evidence="3" id="KW-1185">Reference proteome</keyword>
<accession>A0ABU4RZA7</accession>